<dbReference type="KEGG" id="scu:SCE1572_17005"/>
<reference evidence="2 3" key="1">
    <citation type="journal article" date="2013" name="Sci. Rep.">
        <title>Extraordinary expansion of a Sorangium cellulosum genome from an alkaline milieu.</title>
        <authorList>
            <person name="Han K."/>
            <person name="Li Z.F."/>
            <person name="Peng R."/>
            <person name="Zhu L.P."/>
            <person name="Zhou T."/>
            <person name="Wang L.G."/>
            <person name="Li S.G."/>
            <person name="Zhang X.B."/>
            <person name="Hu W."/>
            <person name="Wu Z.H."/>
            <person name="Qin N."/>
            <person name="Li Y.Z."/>
        </authorList>
    </citation>
    <scope>NUCLEOTIDE SEQUENCE [LARGE SCALE GENOMIC DNA]</scope>
    <source>
        <strain evidence="2 3">So0157-2</strain>
    </source>
</reference>
<dbReference type="AlphaFoldDB" id="S4XZL5"/>
<organism evidence="2 3">
    <name type="scientific">Sorangium cellulosum So0157-2</name>
    <dbReference type="NCBI Taxonomy" id="1254432"/>
    <lineage>
        <taxon>Bacteria</taxon>
        <taxon>Pseudomonadati</taxon>
        <taxon>Myxococcota</taxon>
        <taxon>Polyangia</taxon>
        <taxon>Polyangiales</taxon>
        <taxon>Polyangiaceae</taxon>
        <taxon>Sorangium</taxon>
    </lineage>
</organism>
<name>S4XZL5_SORCE</name>
<dbReference type="HOGENOM" id="CLU_3239729_0_0_7"/>
<evidence type="ECO:0000313" key="2">
    <source>
        <dbReference type="EMBL" id="AGP36053.1"/>
    </source>
</evidence>
<evidence type="ECO:0000256" key="1">
    <source>
        <dbReference type="SAM" id="MobiDB-lite"/>
    </source>
</evidence>
<accession>S4XZL5</accession>
<evidence type="ECO:0000313" key="3">
    <source>
        <dbReference type="Proteomes" id="UP000014803"/>
    </source>
</evidence>
<proteinExistence type="predicted"/>
<sequence>MPTATAARSSTGRSRQRAAGSAGPSAPAASERAGAVALCPVGS</sequence>
<feature type="region of interest" description="Disordered" evidence="1">
    <location>
        <begin position="1"/>
        <end position="32"/>
    </location>
</feature>
<protein>
    <submittedName>
        <fullName evidence="2">Uncharacterized protein</fullName>
    </submittedName>
</protein>
<dbReference type="STRING" id="1254432.SCE1572_17005"/>
<gene>
    <name evidence="2" type="ORF">SCE1572_17005</name>
</gene>
<dbReference type="Proteomes" id="UP000014803">
    <property type="component" value="Chromosome"/>
</dbReference>
<dbReference type="EMBL" id="CP003969">
    <property type="protein sequence ID" value="AGP36053.1"/>
    <property type="molecule type" value="Genomic_DNA"/>
</dbReference>